<dbReference type="SUPFAM" id="SSF50978">
    <property type="entry name" value="WD40 repeat-like"/>
    <property type="match status" value="1"/>
</dbReference>
<sequence length="554" mass="61688">MASGDIEGKLRVWALDNDEHPLKKEIVSGGLEIRDLMWDSENKRIAFCGEGRGRTIRAVTWDMGSDLGQFSGHSRGVNSVDFRPCRPFRLVSSSDDMLVSFYQGPPFIFDHSDPHHKNFVHAVRYSPDGAFFVSVSGDKTINVFEGKTGQYLRTLNAENGHTKGLYGVGWDSDCQHVYTASADCTIKYWDVNTGVCEATLPIGDGKSLDYNLLGLDCLGDLRVAVSLNSDINLIEKGATGYTTLVGHQGPANTCSYSRNMGSVLSGGSDGRVIEWTQGRGRLITRHKGNCNGAVESNGVCVSIGWDDTVRFTDLLSLNELNAVKLEEQPLTVRCAGDQAVVVSLKHIYLFREHQLVETLALPSEAHAADIADDGLLACVALEKDRREYVEVYELRQEGIRYACAVATHELEYHRTKINALRISPDDRYIAVGDAGREIKVWEVGREEPVITRKWLAHQSTVTTISWSPEGDRLVSGSVDGRIVVWNMNAPREIHERPGQHPGGVFCVEWTDNNVVYSCGDDACIRETQLVMWNVCFNKQYTYQTRVNTQKRTHH</sequence>
<keyword evidence="2" id="KW-0677">Repeat</keyword>
<dbReference type="SUPFAM" id="SSF50998">
    <property type="entry name" value="Quinoprotein alcohol dehydrogenase-like"/>
    <property type="match status" value="1"/>
</dbReference>
<feature type="repeat" description="WD" evidence="3">
    <location>
        <begin position="410"/>
        <end position="451"/>
    </location>
</feature>
<feature type="repeat" description="WD" evidence="3">
    <location>
        <begin position="454"/>
        <end position="495"/>
    </location>
</feature>
<protein>
    <recommendedName>
        <fullName evidence="6">Anaphase-promoting complex subunit 4 WD40 domain-containing protein</fullName>
    </recommendedName>
</protein>
<evidence type="ECO:0000256" key="1">
    <source>
        <dbReference type="ARBA" id="ARBA00022574"/>
    </source>
</evidence>
<proteinExistence type="predicted"/>
<dbReference type="GO" id="GO:0030042">
    <property type="term" value="P:actin filament depolymerization"/>
    <property type="evidence" value="ECO:0007669"/>
    <property type="project" value="TreeGrafter"/>
</dbReference>
<evidence type="ECO:0000313" key="4">
    <source>
        <dbReference type="EMBL" id="CBK24439.2"/>
    </source>
</evidence>
<dbReference type="InterPro" id="IPR015943">
    <property type="entry name" value="WD40/YVTN_repeat-like_dom_sf"/>
</dbReference>
<reference evidence="4" key="1">
    <citation type="submission" date="2010-02" db="EMBL/GenBank/DDBJ databases">
        <title>Sequencing and annotation of the Blastocystis hominis genome.</title>
        <authorList>
            <person name="Wincker P."/>
        </authorList>
    </citation>
    <scope>NUCLEOTIDE SEQUENCE</scope>
    <source>
        <strain evidence="4">Singapore isolate B</strain>
    </source>
</reference>
<evidence type="ECO:0008006" key="6">
    <source>
        <dbReference type="Google" id="ProtNLM"/>
    </source>
</evidence>
<dbReference type="InterPro" id="IPR019775">
    <property type="entry name" value="WD40_repeat_CS"/>
</dbReference>
<dbReference type="OMA" id="FYQGPPF"/>
<feature type="repeat" description="WD" evidence="3">
    <location>
        <begin position="158"/>
        <end position="199"/>
    </location>
</feature>
<dbReference type="PROSITE" id="PS00678">
    <property type="entry name" value="WD_REPEATS_1"/>
    <property type="match status" value="1"/>
</dbReference>
<dbReference type="RefSeq" id="XP_012898487.1">
    <property type="nucleotide sequence ID" value="XM_013043033.1"/>
</dbReference>
<dbReference type="GeneID" id="24921219"/>
<accession>D8M8Q0</accession>
<feature type="repeat" description="WD" evidence="3">
    <location>
        <begin position="244"/>
        <end position="285"/>
    </location>
</feature>
<feature type="repeat" description="WD" evidence="3">
    <location>
        <begin position="113"/>
        <end position="154"/>
    </location>
</feature>
<dbReference type="Gene3D" id="2.130.10.10">
    <property type="entry name" value="YVTN repeat-like/Quinoprotein amine dehydrogenase"/>
    <property type="match status" value="2"/>
</dbReference>
<evidence type="ECO:0000313" key="5">
    <source>
        <dbReference type="Proteomes" id="UP000008312"/>
    </source>
</evidence>
<dbReference type="SMART" id="SM00320">
    <property type="entry name" value="WD40"/>
    <property type="match status" value="7"/>
</dbReference>
<gene>
    <name evidence="4" type="ORF">GSBLH_T00004182001</name>
</gene>
<dbReference type="InterPro" id="IPR036322">
    <property type="entry name" value="WD40_repeat_dom_sf"/>
</dbReference>
<dbReference type="GO" id="GO:0030864">
    <property type="term" value="C:cortical actin cytoskeleton"/>
    <property type="evidence" value="ECO:0007669"/>
    <property type="project" value="TreeGrafter"/>
</dbReference>
<dbReference type="PROSITE" id="PS50082">
    <property type="entry name" value="WD_REPEATS_2"/>
    <property type="match status" value="5"/>
</dbReference>
<dbReference type="PROSITE" id="PS50294">
    <property type="entry name" value="WD_REPEATS_REGION"/>
    <property type="match status" value="3"/>
</dbReference>
<keyword evidence="1 3" id="KW-0853">WD repeat</keyword>
<dbReference type="Pfam" id="PF00400">
    <property type="entry name" value="WD40"/>
    <property type="match status" value="6"/>
</dbReference>
<dbReference type="InParanoid" id="D8M8Q0"/>
<dbReference type="EMBL" id="FN668688">
    <property type="protein sequence ID" value="CBK24439.2"/>
    <property type="molecule type" value="Genomic_DNA"/>
</dbReference>
<organism evidence="4">
    <name type="scientific">Blastocystis hominis</name>
    <dbReference type="NCBI Taxonomy" id="12968"/>
    <lineage>
        <taxon>Eukaryota</taxon>
        <taxon>Sar</taxon>
        <taxon>Stramenopiles</taxon>
        <taxon>Bigyra</taxon>
        <taxon>Opalozoa</taxon>
        <taxon>Opalinata</taxon>
        <taxon>Blastocystidae</taxon>
        <taxon>Blastocystis</taxon>
    </lineage>
</organism>
<evidence type="ECO:0000256" key="3">
    <source>
        <dbReference type="PROSITE-ProRule" id="PRU00221"/>
    </source>
</evidence>
<dbReference type="PANTHER" id="PTHR19856">
    <property type="entry name" value="WD-REPEATCONTAINING PROTEIN WDR1"/>
    <property type="match status" value="1"/>
</dbReference>
<dbReference type="PANTHER" id="PTHR19856:SF0">
    <property type="entry name" value="WD REPEAT-CONTAINING PROTEIN 1"/>
    <property type="match status" value="1"/>
</dbReference>
<dbReference type="GO" id="GO:0051015">
    <property type="term" value="F:actin filament binding"/>
    <property type="evidence" value="ECO:0007669"/>
    <property type="project" value="TreeGrafter"/>
</dbReference>
<dbReference type="InterPro" id="IPR001680">
    <property type="entry name" value="WD40_rpt"/>
</dbReference>
<keyword evidence="5" id="KW-1185">Reference proteome</keyword>
<dbReference type="InterPro" id="IPR011047">
    <property type="entry name" value="Quinoprotein_ADH-like_sf"/>
</dbReference>
<dbReference type="OrthoDB" id="2306at2759"/>
<name>D8M8Q0_BLAHO</name>
<dbReference type="AlphaFoldDB" id="D8M8Q0"/>
<dbReference type="Proteomes" id="UP000008312">
    <property type="component" value="Unassembled WGS sequence"/>
</dbReference>
<evidence type="ECO:0000256" key="2">
    <source>
        <dbReference type="ARBA" id="ARBA00022737"/>
    </source>
</evidence>